<evidence type="ECO:0000313" key="1">
    <source>
        <dbReference type="EMBL" id="KAA6336291.1"/>
    </source>
</evidence>
<dbReference type="InterPro" id="IPR016024">
    <property type="entry name" value="ARM-type_fold"/>
</dbReference>
<reference evidence="1 2" key="1">
    <citation type="submission" date="2019-03" db="EMBL/GenBank/DDBJ databases">
        <title>Single cell metagenomics reveals metabolic interactions within the superorganism composed of flagellate Streblomastix strix and complex community of Bacteroidetes bacteria on its surface.</title>
        <authorList>
            <person name="Treitli S.C."/>
            <person name="Kolisko M."/>
            <person name="Husnik F."/>
            <person name="Keeling P."/>
            <person name="Hampl V."/>
        </authorList>
    </citation>
    <scope>NUCLEOTIDE SEQUENCE [LARGE SCALE GENOMIC DNA]</scope>
    <source>
        <strain evidence="1">ST1C</strain>
    </source>
</reference>
<evidence type="ECO:0000313" key="2">
    <source>
        <dbReference type="Proteomes" id="UP000324800"/>
    </source>
</evidence>
<name>A0A5J4RTN0_9EUKA</name>
<dbReference type="EMBL" id="SNRW01041633">
    <property type="protein sequence ID" value="KAA6336291.1"/>
    <property type="molecule type" value="Genomic_DNA"/>
</dbReference>
<accession>A0A5J4RTN0</accession>
<gene>
    <name evidence="1" type="ORF">EZS28_052887</name>
</gene>
<comment type="caution">
    <text evidence="1">The sequence shown here is derived from an EMBL/GenBank/DDBJ whole genome shotgun (WGS) entry which is preliminary data.</text>
</comment>
<dbReference type="Proteomes" id="UP000324800">
    <property type="component" value="Unassembled WGS sequence"/>
</dbReference>
<proteinExistence type="predicted"/>
<organism evidence="1 2">
    <name type="scientific">Streblomastix strix</name>
    <dbReference type="NCBI Taxonomy" id="222440"/>
    <lineage>
        <taxon>Eukaryota</taxon>
        <taxon>Metamonada</taxon>
        <taxon>Preaxostyla</taxon>
        <taxon>Oxymonadida</taxon>
        <taxon>Streblomastigidae</taxon>
        <taxon>Streblomastix</taxon>
    </lineage>
</organism>
<dbReference type="AlphaFoldDB" id="A0A5J4RTN0"/>
<protein>
    <submittedName>
        <fullName evidence="1">Uncharacterized protein</fullName>
    </submittedName>
</protein>
<sequence length="127" mass="14534">MKVPDQFRSSVIRVLKELAQDQDDKIIYVSAIVLSWLAECPDNHSDIISDDLSSLIDRFILNANLHIIDYGLIMALNLLNYGNETTQLKVKQNVSQNTVRELIQDENTEEWAILTAELLDEWLCTIS</sequence>
<dbReference type="SUPFAM" id="SSF48371">
    <property type="entry name" value="ARM repeat"/>
    <property type="match status" value="1"/>
</dbReference>